<gene>
    <name evidence="1" type="ORF">GOP47_0014518</name>
</gene>
<proteinExistence type="predicted"/>
<sequence>MASLYYCKQATQGDEGIVPKAASTNTFLPLHSNTMRLISSSSSDLLAHHKTISPCNFKSRSFDVSCASTYSPDDHSASYTDASTTNPASCRDLISTSMDSNDSKMVPFKWEEAPGKPINTSSCHELVTYNPSSLQLPPRLQCQGNQSPLHLLQKSQACHHETPLVRKLTQPINQSLFRTPPNKHILKKLCKYMLKTASCTRHAPPVVSHPWSNYPPCIEFTSFDHNYKQPEELSFNDRLFFDRYSPRDLKYGASMDSILPIFDVSAREDEFVSRKALNFLATEEHEDAESNCTSTSPWKPISFHHDREGSASPCWQPSPTIFKVHDKLLDDDDDDEGFHDFFSTSSSRKASQRTDCDESVSSSPMPWYLDFSPEEEEVHVERREGSVMVRSVVLIKLKRVISKFKRRSQEGGSHQSLAENTMWSPTLATYLYNQQLEEEKQVISTPNSSAISTNYFGQDDGRSELGSNRLQIDPNYYLPSTIRTHFMKANHKDCYLMDDDCNPVQNNCYFMDPTQCNCSEDEKSTPLGANQESQACKKGSSFAEESHERRRVISRSHRLSLKEQLAEFDDEYLASTPFYVQRNCASPSLGGHPDTQFNKARGPSTCRGMCKVRKTVKVLASAIKLILVQAENGKRKGGQRSFKSCIKPTLSTRFSFHFSKK</sequence>
<evidence type="ECO:0000313" key="1">
    <source>
        <dbReference type="EMBL" id="KAI5070175.1"/>
    </source>
</evidence>
<name>A0A9D4ULU1_ADICA</name>
<reference evidence="1" key="1">
    <citation type="submission" date="2021-01" db="EMBL/GenBank/DDBJ databases">
        <title>Adiantum capillus-veneris genome.</title>
        <authorList>
            <person name="Fang Y."/>
            <person name="Liao Q."/>
        </authorList>
    </citation>
    <scope>NUCLEOTIDE SEQUENCE</scope>
    <source>
        <strain evidence="1">H3</strain>
        <tissue evidence="1">Leaf</tissue>
    </source>
</reference>
<accession>A0A9D4ULU1</accession>
<dbReference type="Proteomes" id="UP000886520">
    <property type="component" value="Chromosome 14"/>
</dbReference>
<organism evidence="1 2">
    <name type="scientific">Adiantum capillus-veneris</name>
    <name type="common">Maidenhair fern</name>
    <dbReference type="NCBI Taxonomy" id="13818"/>
    <lineage>
        <taxon>Eukaryota</taxon>
        <taxon>Viridiplantae</taxon>
        <taxon>Streptophyta</taxon>
        <taxon>Embryophyta</taxon>
        <taxon>Tracheophyta</taxon>
        <taxon>Polypodiopsida</taxon>
        <taxon>Polypodiidae</taxon>
        <taxon>Polypodiales</taxon>
        <taxon>Pteridineae</taxon>
        <taxon>Pteridaceae</taxon>
        <taxon>Vittarioideae</taxon>
        <taxon>Adiantum</taxon>
    </lineage>
</organism>
<dbReference type="EMBL" id="JABFUD020000014">
    <property type="protein sequence ID" value="KAI5070175.1"/>
    <property type="molecule type" value="Genomic_DNA"/>
</dbReference>
<evidence type="ECO:0000313" key="2">
    <source>
        <dbReference type="Proteomes" id="UP000886520"/>
    </source>
</evidence>
<keyword evidence="2" id="KW-1185">Reference proteome</keyword>
<protein>
    <submittedName>
        <fullName evidence="1">Uncharacterized protein</fullName>
    </submittedName>
</protein>
<dbReference type="OrthoDB" id="1934555at2759"/>
<comment type="caution">
    <text evidence="1">The sequence shown here is derived from an EMBL/GenBank/DDBJ whole genome shotgun (WGS) entry which is preliminary data.</text>
</comment>
<dbReference type="AlphaFoldDB" id="A0A9D4ULU1"/>